<gene>
    <name evidence="3" type="ORF">C3747_94g204</name>
</gene>
<dbReference type="VEuPathDB" id="TriTrypDB:C3747_94g204"/>
<dbReference type="VEuPathDB" id="TriTrypDB:TcCL_ESM09586"/>
<dbReference type="EMBL" id="PRFC01000094">
    <property type="protein sequence ID" value="PWV08067.1"/>
    <property type="molecule type" value="Genomic_DNA"/>
</dbReference>
<dbReference type="InterPro" id="IPR046836">
    <property type="entry name" value="RHS_C"/>
</dbReference>
<dbReference type="PANTHER" id="PTHR33129:SF3">
    <property type="entry name" value="HOT SPOT (RHS) PROTEIN, PUTATIVE-RELATED"/>
    <property type="match status" value="1"/>
</dbReference>
<name>A0A2V2WIC9_TRYCR</name>
<protein>
    <submittedName>
        <fullName evidence="3">Putative retrotransposon hot spot protein (RHS)</fullName>
    </submittedName>
</protein>
<evidence type="ECO:0000313" key="3">
    <source>
        <dbReference type="EMBL" id="PWV08067.1"/>
    </source>
</evidence>
<dbReference type="VEuPathDB" id="TriTrypDB:TCSYLVIO_004573"/>
<organism evidence="3 4">
    <name type="scientific">Trypanosoma cruzi</name>
    <dbReference type="NCBI Taxonomy" id="5693"/>
    <lineage>
        <taxon>Eukaryota</taxon>
        <taxon>Discoba</taxon>
        <taxon>Euglenozoa</taxon>
        <taxon>Kinetoplastea</taxon>
        <taxon>Metakinetoplastina</taxon>
        <taxon>Trypanosomatida</taxon>
        <taxon>Trypanosomatidae</taxon>
        <taxon>Trypanosoma</taxon>
        <taxon>Schizotrypanum</taxon>
    </lineage>
</organism>
<evidence type="ECO:0000259" key="1">
    <source>
        <dbReference type="Pfam" id="PF07999"/>
    </source>
</evidence>
<evidence type="ECO:0000313" key="4">
    <source>
        <dbReference type="Proteomes" id="UP000246078"/>
    </source>
</evidence>
<dbReference type="AlphaFoldDB" id="A0A2V2WIC9"/>
<sequence>MLRVCVQCGVASCRGGSWRRGIGMDVREEGEPPQSWTYKAVGEFLEKDDGVEQSGAPRPRLMVLTSDKGWPYSWCVCVFNRDCHVNCEVDRVWRIVKGDLTAWLSIHGGTEFTPKRRLLVGTPGIGKSMNAGSYLLYQLLHCDAEKLQMVVHRFGNTTYVFDKTIQTVTSYTDKSMMIKAVKELSRRGMKGYIIYDVAKKGTPPASYFASLREWGMIVVSSPEVSNYDGWETEVKATRIIMNCPEEMDVKAMCAWMKQGLDPDEQTKYWKMVEKHMEKVGPLPQHIFHANDFKARFGAVEDALEAINSRYADDRFILPGGRLWYSKDPSQKLVRIVRARGEVGAEVFLNAPISVCLERRIPHHFWKRDE</sequence>
<reference evidence="3 4" key="1">
    <citation type="journal article" date="2018" name="Microb. Genom.">
        <title>Expanding an expanded genome: long-read sequencing of Trypanosoma cruzi.</title>
        <authorList>
            <person name="Berna L."/>
            <person name="Rodriguez M."/>
            <person name="Chiribao M.L."/>
            <person name="Parodi-Talice A."/>
            <person name="Pita S."/>
            <person name="Rijo G."/>
            <person name="Alvarez-Valin F."/>
            <person name="Robello C."/>
        </authorList>
    </citation>
    <scope>NUCLEOTIDE SEQUENCE [LARGE SCALE GENOMIC DNA]</scope>
    <source>
        <strain evidence="3 4">TCC</strain>
    </source>
</reference>
<evidence type="ECO:0000259" key="2">
    <source>
        <dbReference type="Pfam" id="PF20445"/>
    </source>
</evidence>
<dbReference type="VEuPathDB" id="TriTrypDB:TCDM_04092"/>
<dbReference type="InterPro" id="IPR006518">
    <property type="entry name" value="Trypano_RHS"/>
</dbReference>
<dbReference type="Pfam" id="PF20445">
    <property type="entry name" value="RHS_N"/>
    <property type="match status" value="1"/>
</dbReference>
<dbReference type="InterPro" id="IPR046835">
    <property type="entry name" value="RHS_N"/>
</dbReference>
<dbReference type="VEuPathDB" id="TriTrypDB:C4B63_162g13"/>
<dbReference type="Proteomes" id="UP000246078">
    <property type="component" value="Unassembled WGS sequence"/>
</dbReference>
<dbReference type="VEuPathDB" id="TriTrypDB:TcYC6_0104220"/>
<dbReference type="VEuPathDB" id="TriTrypDB:ECC02_011278"/>
<proteinExistence type="predicted"/>
<dbReference type="VEuPathDB" id="TriTrypDB:Tc_MARK_9025"/>
<dbReference type="PANTHER" id="PTHR33129">
    <property type="entry name" value="PROTEIN KINASE DOMAIN-CONTAINING PROTEIN-RELATED"/>
    <property type="match status" value="1"/>
</dbReference>
<dbReference type="VEuPathDB" id="TriTrypDB:TcG_08425"/>
<feature type="domain" description="Retrotransposon hot spot protein,C-terminal" evidence="1">
    <location>
        <begin position="118"/>
        <end position="360"/>
    </location>
</feature>
<accession>A0A2V2WIC9</accession>
<dbReference type="NCBIfam" id="TIGR01631">
    <property type="entry name" value="Trypano_RHS"/>
    <property type="match status" value="1"/>
</dbReference>
<feature type="domain" description="Retrotransposon hot spot protein N-terminal" evidence="2">
    <location>
        <begin position="20"/>
        <end position="113"/>
    </location>
</feature>
<comment type="caution">
    <text evidence="3">The sequence shown here is derived from an EMBL/GenBank/DDBJ whole genome shotgun (WGS) entry which is preliminary data.</text>
</comment>
<dbReference type="Pfam" id="PF07999">
    <property type="entry name" value="RHSP"/>
    <property type="match status" value="1"/>
</dbReference>
<dbReference type="InterPro" id="IPR052980">
    <property type="entry name" value="Crinkler_effector"/>
</dbReference>